<dbReference type="Gene3D" id="3.30.470.30">
    <property type="entry name" value="DNA ligase/mRNA capping enzyme"/>
    <property type="match status" value="2"/>
</dbReference>
<dbReference type="InterPro" id="IPR023214">
    <property type="entry name" value="HAD_sf"/>
</dbReference>
<comment type="caution">
    <text evidence="4">The sequence shown here is derived from an EMBL/GenBank/DDBJ whole genome shotgun (WGS) entry which is preliminary data.</text>
</comment>
<evidence type="ECO:0000313" key="5">
    <source>
        <dbReference type="Proteomes" id="UP001642464"/>
    </source>
</evidence>
<evidence type="ECO:0000259" key="2">
    <source>
        <dbReference type="Pfam" id="PF09414"/>
    </source>
</evidence>
<dbReference type="Gene3D" id="1.25.40.10">
    <property type="entry name" value="Tetratricopeptide repeat domain"/>
    <property type="match status" value="1"/>
</dbReference>
<name>A0ABP0RDE3_9DINO</name>
<dbReference type="InterPro" id="IPR054498">
    <property type="entry name" value="2H-SAK"/>
</dbReference>
<sequence length="1137" mass="126288">MQFTWRKGTLAARDPELDEWCLRAIVQQQVPREHVARRVERDGAQDAFHVTVLLPQEAKRALATFNKDTLVAMASEAALGEARPLKLGIGRAGKGAVVFAVLEWPAMQDFRRRLGLPRKALHLTLGFAQADLHDVDKSLDSIVFDGRSFSRADAEDVLERINTVPDPTMRDAILGVVLHHTRAMRDPAASNVVAARALVCRAKLAATQIGDLDRAVTDLLVSLELVDSPRVRMLLGDAFRKQGHRVDARDQYRRALATPQVAETPKVRELLLARLVAIESREQVPPPQKFPRTRHLINLGAATRDDLLFPAGDFGKFCDDSQGLVVSVEEKLDGANLGIFVDNDWQLVCKNRGHSVSADTATQWTGLDRWTEEHKTELYALLQQRYVIYGEWMFAKHSIHYARLPSLFMVFDLFDRVMCKFVSVTTRDALLAAYAPSLCVVPAVKRRAHFSLDTLQDDVRALLQETRSVFYDGPVEGLVLRCDEVDLPDGMSSFQVTRAKVVRSDFTQSIDEHWTRADLVRNKVDKLLFEQLQGGRAASSSKKYPSTPHLPFSPCVQSDDIVSGLDSASLLADGHTRVIVTEKLDGGNCCLKGGKVYARTHSKEASHWSFGEIKALYSSWIVQVPEIADLELFGENMSAVHSIEYDNLNSPFYLFAVRDPAASDRDGQAWLAWDDMQALADRLDIPTVPVVFDGVFRSLLQVQQLMQGQAQRNSRVSTELPGEGYVIRVARAFGDDAFEASIAKYVRANHVQTSADWKATATRASIKPPPPPGTRVQEQPRVQLFVDLDGVLADFERGVRELTGKTPEQLGVSHMWRSVEQANGFFSRLSWMPGAQEMWHTHLRPLRPTILSGVPMSTTRWAEKQKLEWCKRHLGHEVPVILCATRDKALYSGPGRILIDDRERTRRPWEAAGGAFVLYKHAAGAVAELTRQVALQGTQPELQEAAQGSAKQHKHNKSDNKRGGKQTRAKLAKSKFKLVVLAGLPGSGKSSIGEFLEQNLFGAVRVSQDEVGSRKVCEDLVGRASKTANVVILDRCNVESAERKHWVALAMTQPKHTLVVHVATDLETCVTRIVQRQGHPTVATNNPDAARRIVAGFHAKWQNPDAGTEGFGALKVVDPALPLHQAQQSLLSFIAKP</sequence>
<dbReference type="Gene3D" id="3.40.50.300">
    <property type="entry name" value="P-loop containing nucleotide triphosphate hydrolases"/>
    <property type="match status" value="1"/>
</dbReference>
<dbReference type="PANTHER" id="PTHR43883:SF1">
    <property type="entry name" value="GLUCONOKINASE"/>
    <property type="match status" value="1"/>
</dbReference>
<dbReference type="Gene3D" id="1.10.40.40">
    <property type="entry name" value="Deoxyribonucleotidase, domain 2"/>
    <property type="match status" value="1"/>
</dbReference>
<accession>A0ABP0RDE3</accession>
<feature type="region of interest" description="Disordered" evidence="1">
    <location>
        <begin position="942"/>
        <end position="968"/>
    </location>
</feature>
<dbReference type="InterPro" id="IPR027417">
    <property type="entry name" value="P-loop_NTPase"/>
</dbReference>
<feature type="domain" description="Swiss Army Knife 2H phosphoesterase" evidence="3">
    <location>
        <begin position="9"/>
        <end position="133"/>
    </location>
</feature>
<dbReference type="EMBL" id="CAXAMM010041315">
    <property type="protein sequence ID" value="CAK9098582.1"/>
    <property type="molecule type" value="Genomic_DNA"/>
</dbReference>
<feature type="domain" description="RNA ligase" evidence="2">
    <location>
        <begin position="326"/>
        <end position="501"/>
    </location>
</feature>
<evidence type="ECO:0000313" key="4">
    <source>
        <dbReference type="EMBL" id="CAK9098582.1"/>
    </source>
</evidence>
<organism evidence="4 5">
    <name type="scientific">Durusdinium trenchii</name>
    <dbReference type="NCBI Taxonomy" id="1381693"/>
    <lineage>
        <taxon>Eukaryota</taxon>
        <taxon>Sar</taxon>
        <taxon>Alveolata</taxon>
        <taxon>Dinophyceae</taxon>
        <taxon>Suessiales</taxon>
        <taxon>Symbiodiniaceae</taxon>
        <taxon>Durusdinium</taxon>
    </lineage>
</organism>
<keyword evidence="5" id="KW-1185">Reference proteome</keyword>
<dbReference type="SUPFAM" id="SSF56091">
    <property type="entry name" value="DNA ligase/mRNA capping enzyme, catalytic domain"/>
    <property type="match status" value="2"/>
</dbReference>
<reference evidence="4 5" key="1">
    <citation type="submission" date="2024-02" db="EMBL/GenBank/DDBJ databases">
        <authorList>
            <person name="Chen Y."/>
            <person name="Shah S."/>
            <person name="Dougan E. K."/>
            <person name="Thang M."/>
            <person name="Chan C."/>
        </authorList>
    </citation>
    <scope>NUCLEOTIDE SEQUENCE [LARGE SCALE GENOMIC DNA]</scope>
</reference>
<dbReference type="InterPro" id="IPR036412">
    <property type="entry name" value="HAD-like_sf"/>
</dbReference>
<dbReference type="InterPro" id="IPR052732">
    <property type="entry name" value="Cell-binding_unc_protein"/>
</dbReference>
<dbReference type="Pfam" id="PF13671">
    <property type="entry name" value="AAA_33"/>
    <property type="match status" value="1"/>
</dbReference>
<gene>
    <name evidence="4" type="ORF">SCF082_LOCUS46193</name>
</gene>
<dbReference type="Pfam" id="PF09414">
    <property type="entry name" value="RNA_ligase"/>
    <property type="match status" value="2"/>
</dbReference>
<evidence type="ECO:0000259" key="3">
    <source>
        <dbReference type="Pfam" id="PF22547"/>
    </source>
</evidence>
<dbReference type="SUPFAM" id="SSF56784">
    <property type="entry name" value="HAD-like"/>
    <property type="match status" value="1"/>
</dbReference>
<dbReference type="InterPro" id="IPR021122">
    <property type="entry name" value="RNA_ligase_dom_REL/Rnl2"/>
</dbReference>
<protein>
    <submittedName>
        <fullName evidence="4">Pectin acetylesterase 3</fullName>
    </submittedName>
</protein>
<dbReference type="PANTHER" id="PTHR43883">
    <property type="entry name" value="SLR0207 PROTEIN"/>
    <property type="match status" value="1"/>
</dbReference>
<feature type="domain" description="RNA ligase" evidence="2">
    <location>
        <begin position="577"/>
        <end position="746"/>
    </location>
</feature>
<dbReference type="Proteomes" id="UP001642464">
    <property type="component" value="Unassembled WGS sequence"/>
</dbReference>
<evidence type="ECO:0000256" key="1">
    <source>
        <dbReference type="SAM" id="MobiDB-lite"/>
    </source>
</evidence>
<dbReference type="Pfam" id="PF22547">
    <property type="entry name" value="2H-SAK"/>
    <property type="match status" value="1"/>
</dbReference>
<proteinExistence type="predicted"/>
<dbReference type="Gene3D" id="3.40.50.1000">
    <property type="entry name" value="HAD superfamily/HAD-like"/>
    <property type="match status" value="1"/>
</dbReference>
<dbReference type="InterPro" id="IPR011990">
    <property type="entry name" value="TPR-like_helical_dom_sf"/>
</dbReference>
<dbReference type="SUPFAM" id="SSF52540">
    <property type="entry name" value="P-loop containing nucleoside triphosphate hydrolases"/>
    <property type="match status" value="1"/>
</dbReference>